<organism evidence="1 2">
    <name type="scientific">Williamsia limnetica</name>
    <dbReference type="NCBI Taxonomy" id="882452"/>
    <lineage>
        <taxon>Bacteria</taxon>
        <taxon>Bacillati</taxon>
        <taxon>Actinomycetota</taxon>
        <taxon>Actinomycetes</taxon>
        <taxon>Mycobacteriales</taxon>
        <taxon>Nocardiaceae</taxon>
        <taxon>Williamsia</taxon>
    </lineage>
</organism>
<comment type="caution">
    <text evidence="1">The sequence shown here is derived from an EMBL/GenBank/DDBJ whole genome shotgun (WGS) entry which is preliminary data.</text>
</comment>
<dbReference type="AlphaFoldDB" id="A0A318RKH2"/>
<protein>
    <recommendedName>
        <fullName evidence="3">Xaa-Pro dipeptidase</fullName>
    </recommendedName>
</protein>
<evidence type="ECO:0008006" key="3">
    <source>
        <dbReference type="Google" id="ProtNLM"/>
    </source>
</evidence>
<evidence type="ECO:0000313" key="1">
    <source>
        <dbReference type="EMBL" id="PYE16371.1"/>
    </source>
</evidence>
<name>A0A318RKH2_WILLI</name>
<sequence length="108" mass="12630">MPQLPADFAELEKFSDWILATEEERYAKRLETSMDDMQVFYDAGMEHMDAVLDHLDKFDLYDLPDPERALMYLMQSVVMVSFPIEVWKQPRVLDSGAAWVETVHQPAF</sequence>
<dbReference type="EMBL" id="QJSP01000008">
    <property type="protein sequence ID" value="PYE16371.1"/>
    <property type="molecule type" value="Genomic_DNA"/>
</dbReference>
<evidence type="ECO:0000313" key="2">
    <source>
        <dbReference type="Proteomes" id="UP000247591"/>
    </source>
</evidence>
<dbReference type="RefSeq" id="WP_110470245.1">
    <property type="nucleotide sequence ID" value="NZ_QJSP01000008.1"/>
</dbReference>
<dbReference type="Proteomes" id="UP000247591">
    <property type="component" value="Unassembled WGS sequence"/>
</dbReference>
<gene>
    <name evidence="1" type="ORF">DFR67_108122</name>
</gene>
<keyword evidence="2" id="KW-1185">Reference proteome</keyword>
<dbReference type="OrthoDB" id="3481269at2"/>
<reference evidence="1 2" key="1">
    <citation type="submission" date="2018-06" db="EMBL/GenBank/DDBJ databases">
        <title>Genomic Encyclopedia of Type Strains, Phase IV (KMG-IV): sequencing the most valuable type-strain genomes for metagenomic binning, comparative biology and taxonomic classification.</title>
        <authorList>
            <person name="Goeker M."/>
        </authorList>
    </citation>
    <scope>NUCLEOTIDE SEQUENCE [LARGE SCALE GENOMIC DNA]</scope>
    <source>
        <strain evidence="1 2">DSM 45521</strain>
    </source>
</reference>
<proteinExistence type="predicted"/>
<accession>A0A318RKH2</accession>